<organism evidence="5 6">
    <name type="scientific">Leisingera caerulea</name>
    <name type="common">Phaeobacter caeruleus</name>
    <dbReference type="NCBI Taxonomy" id="506591"/>
    <lineage>
        <taxon>Bacteria</taxon>
        <taxon>Pseudomonadati</taxon>
        <taxon>Pseudomonadota</taxon>
        <taxon>Alphaproteobacteria</taxon>
        <taxon>Rhodobacterales</taxon>
        <taxon>Roseobacteraceae</taxon>
        <taxon>Leisingera</taxon>
    </lineage>
</organism>
<evidence type="ECO:0000259" key="4">
    <source>
        <dbReference type="Pfam" id="PF01168"/>
    </source>
</evidence>
<name>A0A9Q9HHW9_LEICA</name>
<dbReference type="Proteomes" id="UP001058713">
    <property type="component" value="Chromosome"/>
</dbReference>
<sequence>MSAPRLEIDLSKIRQNTRVLVDRLDPRGITVTGVTKAVCGHPGIAKAMLSGGATGLADARVANVERMRQAGITCPVLIIRTPMLSQVERVVSSCEASCNTEAGIIASLAAAALRQGTNHGIILMVEMGDLREGIMPEDLTDIALQVTRTPGVLLRGIGANFACLAGPAPTAEDMAALSSLADATEAECGPFVDVVSGGSSANLRWALDTGPAGRVNNLRLGEAILLGTDPVSGNPINGLHTDAFVLQAEVIETKTKSKLAPLKLSDPALSALSLVPGNHWKTRSILAIGLQDTDPAGLIFPAAVSYIGATSDHLVVETTNCPLRIGSEITLRLNYSALLHAMAAPDVEKVLCDDRPSADGRSARRNGRHPALL</sequence>
<dbReference type="InterPro" id="IPR001608">
    <property type="entry name" value="Ala_racemase_N"/>
</dbReference>
<evidence type="ECO:0000313" key="6">
    <source>
        <dbReference type="Proteomes" id="UP001058713"/>
    </source>
</evidence>
<accession>A0A9Q9HHW9</accession>
<dbReference type="CDD" id="cd06815">
    <property type="entry name" value="PLPDE_III_AR_like_1"/>
    <property type="match status" value="1"/>
</dbReference>
<protein>
    <submittedName>
        <fullName evidence="5">Alanine/ornithine racemase family PLP-dependent enzyme</fullName>
    </submittedName>
</protein>
<keyword evidence="3" id="KW-0413">Isomerase</keyword>
<dbReference type="EMBL" id="CP081070">
    <property type="protein sequence ID" value="UWQ55438.1"/>
    <property type="molecule type" value="Genomic_DNA"/>
</dbReference>
<reference evidence="5" key="1">
    <citation type="submission" date="2021-08" db="EMBL/GenBank/DDBJ databases">
        <authorList>
            <person name="Nwanade C."/>
            <person name="Wang M."/>
            <person name="Masoudi A."/>
            <person name="Yu Z."/>
            <person name="Liu J."/>
        </authorList>
    </citation>
    <scope>NUCLEOTIDE SEQUENCE</scope>
    <source>
        <strain evidence="5">S122</strain>
    </source>
</reference>
<proteinExistence type="predicted"/>
<dbReference type="InterPro" id="IPR029066">
    <property type="entry name" value="PLP-binding_barrel"/>
</dbReference>
<evidence type="ECO:0000256" key="2">
    <source>
        <dbReference type="ARBA" id="ARBA00022898"/>
    </source>
</evidence>
<dbReference type="PANTHER" id="PTHR30511">
    <property type="entry name" value="ALANINE RACEMASE"/>
    <property type="match status" value="1"/>
</dbReference>
<dbReference type="GO" id="GO:0008784">
    <property type="term" value="F:alanine racemase activity"/>
    <property type="evidence" value="ECO:0007669"/>
    <property type="project" value="TreeGrafter"/>
</dbReference>
<dbReference type="RefSeq" id="WP_259972421.1">
    <property type="nucleotide sequence ID" value="NZ_CP081070.1"/>
</dbReference>
<comment type="cofactor">
    <cofactor evidence="1">
        <name>pyridoxal 5'-phosphate</name>
        <dbReference type="ChEBI" id="CHEBI:597326"/>
    </cofactor>
</comment>
<dbReference type="KEGG" id="lcae:K3721_07820"/>
<evidence type="ECO:0000256" key="3">
    <source>
        <dbReference type="ARBA" id="ARBA00023235"/>
    </source>
</evidence>
<evidence type="ECO:0000313" key="5">
    <source>
        <dbReference type="EMBL" id="UWQ55438.1"/>
    </source>
</evidence>
<feature type="domain" description="Alanine racemase N-terminal" evidence="4">
    <location>
        <begin position="8"/>
        <end position="225"/>
    </location>
</feature>
<dbReference type="Pfam" id="PF01168">
    <property type="entry name" value="Ala_racemase_N"/>
    <property type="match status" value="1"/>
</dbReference>
<keyword evidence="2" id="KW-0663">Pyridoxal phosphate</keyword>
<evidence type="ECO:0000256" key="1">
    <source>
        <dbReference type="ARBA" id="ARBA00001933"/>
    </source>
</evidence>
<dbReference type="SUPFAM" id="SSF51419">
    <property type="entry name" value="PLP-binding barrel"/>
    <property type="match status" value="1"/>
</dbReference>
<dbReference type="AlphaFoldDB" id="A0A9Q9HHW9"/>
<dbReference type="Gene3D" id="3.20.20.10">
    <property type="entry name" value="Alanine racemase"/>
    <property type="match status" value="1"/>
</dbReference>
<dbReference type="GO" id="GO:0005829">
    <property type="term" value="C:cytosol"/>
    <property type="evidence" value="ECO:0007669"/>
    <property type="project" value="TreeGrafter"/>
</dbReference>
<dbReference type="PANTHER" id="PTHR30511:SF3">
    <property type="entry name" value="LYSINE RACEMASE"/>
    <property type="match status" value="1"/>
</dbReference>
<dbReference type="GO" id="GO:0030170">
    <property type="term" value="F:pyridoxal phosphate binding"/>
    <property type="evidence" value="ECO:0007669"/>
    <property type="project" value="TreeGrafter"/>
</dbReference>
<dbReference type="InterPro" id="IPR000821">
    <property type="entry name" value="Ala_racemase"/>
</dbReference>
<gene>
    <name evidence="5" type="ORF">K3721_07820</name>
</gene>